<proteinExistence type="inferred from homology"/>
<dbReference type="InterPro" id="IPR033647">
    <property type="entry name" value="Aar2_N"/>
</dbReference>
<dbReference type="OrthoDB" id="201752at2759"/>
<protein>
    <submittedName>
        <fullName evidence="4">A1 cistron-splicing factor</fullName>
    </submittedName>
</protein>
<organism evidence="4 5">
    <name type="scientific">Blyttiomyces helicus</name>
    <dbReference type="NCBI Taxonomy" id="388810"/>
    <lineage>
        <taxon>Eukaryota</taxon>
        <taxon>Fungi</taxon>
        <taxon>Fungi incertae sedis</taxon>
        <taxon>Chytridiomycota</taxon>
        <taxon>Chytridiomycota incertae sedis</taxon>
        <taxon>Chytridiomycetes</taxon>
        <taxon>Chytridiomycetes incertae sedis</taxon>
        <taxon>Blyttiomyces</taxon>
    </lineage>
</organism>
<feature type="domain" description="AAR2 N-terminal" evidence="3">
    <location>
        <begin position="13"/>
        <end position="169"/>
    </location>
</feature>
<accession>A0A4P9W8N6</accession>
<dbReference type="Gene3D" id="1.25.40.550">
    <property type="entry name" value="Aar2, C-terminal domain-like"/>
    <property type="match status" value="1"/>
</dbReference>
<dbReference type="InterPro" id="IPR038514">
    <property type="entry name" value="AAR2_C_sf"/>
</dbReference>
<comment type="similarity">
    <text evidence="1">Belongs to the AAR2 family.</text>
</comment>
<dbReference type="Proteomes" id="UP000269721">
    <property type="component" value="Unassembled WGS sequence"/>
</dbReference>
<reference evidence="5" key="1">
    <citation type="journal article" date="2018" name="Nat. Microbiol.">
        <title>Leveraging single-cell genomics to expand the fungal tree of life.</title>
        <authorList>
            <person name="Ahrendt S.R."/>
            <person name="Quandt C.A."/>
            <person name="Ciobanu D."/>
            <person name="Clum A."/>
            <person name="Salamov A."/>
            <person name="Andreopoulos B."/>
            <person name="Cheng J.F."/>
            <person name="Woyke T."/>
            <person name="Pelin A."/>
            <person name="Henrissat B."/>
            <person name="Reynolds N.K."/>
            <person name="Benny G.L."/>
            <person name="Smith M.E."/>
            <person name="James T.Y."/>
            <person name="Grigoriev I.V."/>
        </authorList>
    </citation>
    <scope>NUCLEOTIDE SEQUENCE [LARGE SCALE GENOMIC DNA]</scope>
</reference>
<evidence type="ECO:0000256" key="1">
    <source>
        <dbReference type="ARBA" id="ARBA00006281"/>
    </source>
</evidence>
<dbReference type="Gene3D" id="2.60.34.20">
    <property type="match status" value="1"/>
</dbReference>
<dbReference type="Pfam" id="PF20981">
    <property type="entry name" value="AAR2_1st"/>
    <property type="match status" value="1"/>
</dbReference>
<dbReference type="InterPro" id="IPR038516">
    <property type="entry name" value="AAR2_N_sf"/>
</dbReference>
<evidence type="ECO:0000313" key="4">
    <source>
        <dbReference type="EMBL" id="RKO88492.1"/>
    </source>
</evidence>
<dbReference type="CDD" id="cd13777">
    <property type="entry name" value="Aar2_N"/>
    <property type="match status" value="1"/>
</dbReference>
<evidence type="ECO:0000259" key="3">
    <source>
        <dbReference type="Pfam" id="PF20981"/>
    </source>
</evidence>
<sequence>MDQETANALFDKGAFLLFLDAPENLEFGIDLATWTVGPRFKGIKIIPPGLHFVYYSGANRPGQSGGVRSGFFKFFESQEIVVKRWDEASEDVFPDSAMDLEQLGRYRLSKSHAQSCSSVRRVSTHIRDFDANLGIYPLTATAHHPTPVYPRWLKLCSRISTKRVGRVLPSGGILNAAEAESRFSENGLRAEPKGKGPAKVDQHALRIEFALIDLKKSFPVGATGSDVTKYSLDKSFLLRKVLQDHFENDHKELLGELQLSFIIFLVGQTYDGFEQWKTLVQLICMSEEALETLGNTLFVEFVECPEDFFTDAITSDSFLRASLVSLVANARARPQAPPALRSAIDGLVEGLLRRFRWDLMGEVRLREGADDEEAWGMEEGEDAPVVVEL</sequence>
<keyword evidence="5" id="KW-1185">Reference proteome</keyword>
<evidence type="ECO:0000259" key="2">
    <source>
        <dbReference type="Pfam" id="PF05282"/>
    </source>
</evidence>
<dbReference type="PANTHER" id="PTHR12689">
    <property type="entry name" value="A1 CISTRON SPLICING FACTOR AAR2-RELATED"/>
    <property type="match status" value="1"/>
</dbReference>
<dbReference type="GO" id="GO:0000244">
    <property type="term" value="P:spliceosomal tri-snRNP complex assembly"/>
    <property type="evidence" value="ECO:0007669"/>
    <property type="project" value="TreeGrafter"/>
</dbReference>
<dbReference type="CDD" id="cd13778">
    <property type="entry name" value="Aar2_C"/>
    <property type="match status" value="1"/>
</dbReference>
<dbReference type="InterPro" id="IPR033648">
    <property type="entry name" value="AAR2_C"/>
</dbReference>
<dbReference type="EMBL" id="KZ996676">
    <property type="protein sequence ID" value="RKO88492.1"/>
    <property type="molecule type" value="Genomic_DNA"/>
</dbReference>
<feature type="domain" description="AAR2 C-terminal" evidence="2">
    <location>
        <begin position="209"/>
        <end position="359"/>
    </location>
</feature>
<name>A0A4P9W8N6_9FUNG</name>
<dbReference type="Pfam" id="PF05282">
    <property type="entry name" value="AAR2"/>
    <property type="match status" value="1"/>
</dbReference>
<dbReference type="PANTHER" id="PTHR12689:SF4">
    <property type="entry name" value="PROTEIN AAR2 HOMOLOG"/>
    <property type="match status" value="1"/>
</dbReference>
<dbReference type="AlphaFoldDB" id="A0A4P9W8N6"/>
<gene>
    <name evidence="4" type="ORF">BDK51DRAFT_33966</name>
</gene>
<evidence type="ECO:0000313" key="5">
    <source>
        <dbReference type="Proteomes" id="UP000269721"/>
    </source>
</evidence>
<dbReference type="InterPro" id="IPR007946">
    <property type="entry name" value="AAR2"/>
</dbReference>